<evidence type="ECO:0000313" key="1">
    <source>
        <dbReference type="EMBL" id="GGW95952.1"/>
    </source>
</evidence>
<reference evidence="1" key="1">
    <citation type="journal article" date="2014" name="Int. J. Syst. Evol. Microbiol.">
        <title>Complete genome sequence of Corynebacterium casei LMG S-19264T (=DSM 44701T), isolated from a smear-ripened cheese.</title>
        <authorList>
            <consortium name="US DOE Joint Genome Institute (JGI-PGF)"/>
            <person name="Walter F."/>
            <person name="Albersmeier A."/>
            <person name="Kalinowski J."/>
            <person name="Ruckert C."/>
        </authorList>
    </citation>
    <scope>NUCLEOTIDE SEQUENCE</scope>
    <source>
        <strain evidence="1">KCTC 22164</strain>
    </source>
</reference>
<name>A0A918N1U3_9ALTE</name>
<sequence length="44" mass="5188">MFWGIKQHRTSFLIDESGKVAHVFDKFKTKEHHDVVLAYLKDNA</sequence>
<protein>
    <submittedName>
        <fullName evidence="1">Uncharacterized protein</fullName>
    </submittedName>
</protein>
<dbReference type="AlphaFoldDB" id="A0A918N1U3"/>
<dbReference type="EMBL" id="BMXP01000012">
    <property type="protein sequence ID" value="GGW95952.1"/>
    <property type="molecule type" value="Genomic_DNA"/>
</dbReference>
<dbReference type="Gene3D" id="3.40.30.10">
    <property type="entry name" value="Glutaredoxin"/>
    <property type="match status" value="1"/>
</dbReference>
<proteinExistence type="predicted"/>
<comment type="caution">
    <text evidence="1">The sequence shown here is derived from an EMBL/GenBank/DDBJ whole genome shotgun (WGS) entry which is preliminary data.</text>
</comment>
<dbReference type="InterPro" id="IPR036249">
    <property type="entry name" value="Thioredoxin-like_sf"/>
</dbReference>
<gene>
    <name evidence="1" type="ORF">GCM10007391_32680</name>
</gene>
<accession>A0A918N1U3</accession>
<keyword evidence="2" id="KW-1185">Reference proteome</keyword>
<organism evidence="1 2">
    <name type="scientific">Alteromonas halophila</name>
    <dbReference type="NCBI Taxonomy" id="516698"/>
    <lineage>
        <taxon>Bacteria</taxon>
        <taxon>Pseudomonadati</taxon>
        <taxon>Pseudomonadota</taxon>
        <taxon>Gammaproteobacteria</taxon>
        <taxon>Alteromonadales</taxon>
        <taxon>Alteromonadaceae</taxon>
        <taxon>Alteromonas/Salinimonas group</taxon>
        <taxon>Alteromonas</taxon>
    </lineage>
</organism>
<dbReference type="Proteomes" id="UP000631300">
    <property type="component" value="Unassembled WGS sequence"/>
</dbReference>
<evidence type="ECO:0000313" key="2">
    <source>
        <dbReference type="Proteomes" id="UP000631300"/>
    </source>
</evidence>
<dbReference type="SUPFAM" id="SSF52833">
    <property type="entry name" value="Thioredoxin-like"/>
    <property type="match status" value="1"/>
</dbReference>
<reference evidence="1" key="2">
    <citation type="submission" date="2020-09" db="EMBL/GenBank/DDBJ databases">
        <authorList>
            <person name="Sun Q."/>
            <person name="Kim S."/>
        </authorList>
    </citation>
    <scope>NUCLEOTIDE SEQUENCE</scope>
    <source>
        <strain evidence="1">KCTC 22164</strain>
    </source>
</reference>